<reference evidence="2" key="1">
    <citation type="journal article" date="2020" name="Sci. Rep.">
        <title>Chromosome-scale genome assembly for the duckweed Spirodela intermedia, integrating cytogenetic maps, PacBio and Oxford Nanopore libraries.</title>
        <authorList>
            <person name="Hoang P.T.N."/>
            <person name="Fiebig A."/>
            <person name="Novak P."/>
            <person name="Macas J."/>
            <person name="Cao H.X."/>
            <person name="Stepanenko A."/>
            <person name="Chen G."/>
            <person name="Borisjuk N."/>
            <person name="Scholz U."/>
            <person name="Schubert I."/>
        </authorList>
    </citation>
    <scope>NUCLEOTIDE SEQUENCE [LARGE SCALE GENOMIC DNA]</scope>
</reference>
<protein>
    <submittedName>
        <fullName evidence="1">Uncharacterized protein</fullName>
    </submittedName>
</protein>
<dbReference type="Proteomes" id="UP001189122">
    <property type="component" value="Unassembled WGS sequence"/>
</dbReference>
<sequence>MYRLRRRGRRRRPPRKGYSCLQGVSLSFNSPRTVSAAPADCFASRSEKCRRKICVTVGL</sequence>
<name>A0ABN7ECV2_SPIIN</name>
<keyword evidence="2" id="KW-1185">Reference proteome</keyword>
<proteinExistence type="predicted"/>
<comment type="caution">
    <text evidence="1">The sequence shown here is derived from an EMBL/GenBank/DDBJ whole genome shotgun (WGS) entry which is preliminary data.</text>
</comment>
<dbReference type="EMBL" id="CACRZD030000396">
    <property type="protein sequence ID" value="CAA6675741.1"/>
    <property type="molecule type" value="Genomic_DNA"/>
</dbReference>
<evidence type="ECO:0000313" key="2">
    <source>
        <dbReference type="Proteomes" id="UP001189122"/>
    </source>
</evidence>
<accession>A0ABN7ECV2</accession>
<organism evidence="1 2">
    <name type="scientific">Spirodela intermedia</name>
    <name type="common">Intermediate duckweed</name>
    <dbReference type="NCBI Taxonomy" id="51605"/>
    <lineage>
        <taxon>Eukaryota</taxon>
        <taxon>Viridiplantae</taxon>
        <taxon>Streptophyta</taxon>
        <taxon>Embryophyta</taxon>
        <taxon>Tracheophyta</taxon>
        <taxon>Spermatophyta</taxon>
        <taxon>Magnoliopsida</taxon>
        <taxon>Liliopsida</taxon>
        <taxon>Araceae</taxon>
        <taxon>Lemnoideae</taxon>
        <taxon>Spirodela</taxon>
    </lineage>
</organism>
<gene>
    <name evidence="1" type="ORF">SI7747_UN022083</name>
</gene>
<evidence type="ECO:0000313" key="1">
    <source>
        <dbReference type="EMBL" id="CAA6675741.1"/>
    </source>
</evidence>